<organism evidence="2 3">
    <name type="scientific">Microbacterium album</name>
    <dbReference type="NCBI Taxonomy" id="2053191"/>
    <lineage>
        <taxon>Bacteria</taxon>
        <taxon>Bacillati</taxon>
        <taxon>Actinomycetota</taxon>
        <taxon>Actinomycetes</taxon>
        <taxon>Micrococcales</taxon>
        <taxon>Microbacteriaceae</taxon>
        <taxon>Microbacterium</taxon>
    </lineage>
</organism>
<comment type="caution">
    <text evidence="2">The sequence shown here is derived from an EMBL/GenBank/DDBJ whole genome shotgun (WGS) entry which is preliminary data.</text>
</comment>
<proteinExistence type="predicted"/>
<evidence type="ECO:0000256" key="1">
    <source>
        <dbReference type="SAM" id="MobiDB-lite"/>
    </source>
</evidence>
<accession>A0A917IIT3</accession>
<evidence type="ECO:0000313" key="2">
    <source>
        <dbReference type="EMBL" id="GGH49814.1"/>
    </source>
</evidence>
<keyword evidence="3" id="KW-1185">Reference proteome</keyword>
<dbReference type="RefSeq" id="WP_188756972.1">
    <property type="nucleotide sequence ID" value="NZ_BMJY01000018.1"/>
</dbReference>
<dbReference type="Proteomes" id="UP000657592">
    <property type="component" value="Unassembled WGS sequence"/>
</dbReference>
<evidence type="ECO:0000313" key="3">
    <source>
        <dbReference type="Proteomes" id="UP000657592"/>
    </source>
</evidence>
<gene>
    <name evidence="2" type="ORF">GCM10010921_28150</name>
</gene>
<feature type="compositionally biased region" description="Basic and acidic residues" evidence="1">
    <location>
        <begin position="1"/>
        <end position="13"/>
    </location>
</feature>
<protein>
    <submittedName>
        <fullName evidence="2">Uncharacterized protein</fullName>
    </submittedName>
</protein>
<dbReference type="AlphaFoldDB" id="A0A917IIT3"/>
<reference evidence="2" key="1">
    <citation type="journal article" date="2014" name="Int. J. Syst. Evol. Microbiol.">
        <title>Complete genome sequence of Corynebacterium casei LMG S-19264T (=DSM 44701T), isolated from a smear-ripened cheese.</title>
        <authorList>
            <consortium name="US DOE Joint Genome Institute (JGI-PGF)"/>
            <person name="Walter F."/>
            <person name="Albersmeier A."/>
            <person name="Kalinowski J."/>
            <person name="Ruckert C."/>
        </authorList>
    </citation>
    <scope>NUCLEOTIDE SEQUENCE</scope>
    <source>
        <strain evidence="2">CGMCC 1.15794</strain>
    </source>
</reference>
<dbReference type="EMBL" id="BMJY01000018">
    <property type="protein sequence ID" value="GGH49814.1"/>
    <property type="molecule type" value="Genomic_DNA"/>
</dbReference>
<sequence>MSPSEERAEHRADAPGTAPADTSARPEAVPLRLLDQSAPDGAVCCGGVCRPAD</sequence>
<reference evidence="2" key="2">
    <citation type="submission" date="2020-09" db="EMBL/GenBank/DDBJ databases">
        <authorList>
            <person name="Sun Q."/>
            <person name="Zhou Y."/>
        </authorList>
    </citation>
    <scope>NUCLEOTIDE SEQUENCE</scope>
    <source>
        <strain evidence="2">CGMCC 1.15794</strain>
    </source>
</reference>
<name>A0A917IIT3_9MICO</name>
<feature type="region of interest" description="Disordered" evidence="1">
    <location>
        <begin position="1"/>
        <end position="41"/>
    </location>
</feature>